<dbReference type="Pfam" id="PF13646">
    <property type="entry name" value="HEAT_2"/>
    <property type="match status" value="1"/>
</dbReference>
<evidence type="ECO:0000313" key="4">
    <source>
        <dbReference type="Proteomes" id="UP001071230"/>
    </source>
</evidence>
<feature type="region of interest" description="Disordered" evidence="1">
    <location>
        <begin position="1"/>
        <end position="45"/>
    </location>
</feature>
<dbReference type="AlphaFoldDB" id="A0A8S0WYE5"/>
<dbReference type="SUPFAM" id="SSF48371">
    <property type="entry name" value="ARM repeat"/>
    <property type="match status" value="1"/>
</dbReference>
<protein>
    <submittedName>
        <fullName evidence="3">HEAT repeat protein</fullName>
    </submittedName>
    <submittedName>
        <fullName evidence="2">PBS lyase HEAT-like repeat</fullName>
    </submittedName>
</protein>
<organism evidence="2">
    <name type="scientific">Acididesulfobacillus acetoxydans</name>
    <dbReference type="NCBI Taxonomy" id="1561005"/>
    <lineage>
        <taxon>Bacteria</taxon>
        <taxon>Bacillati</taxon>
        <taxon>Bacillota</taxon>
        <taxon>Clostridia</taxon>
        <taxon>Eubacteriales</taxon>
        <taxon>Peptococcaceae</taxon>
        <taxon>Acididesulfobacillus</taxon>
    </lineage>
</organism>
<accession>A0A8S0WYE5</accession>
<keyword evidence="4" id="KW-1185">Reference proteome</keyword>
<feature type="compositionally biased region" description="Polar residues" evidence="1">
    <location>
        <begin position="20"/>
        <end position="31"/>
    </location>
</feature>
<proteinExistence type="predicted"/>
<keyword evidence="2" id="KW-0456">Lyase</keyword>
<dbReference type="InterPro" id="IPR016024">
    <property type="entry name" value="ARM-type_fold"/>
</dbReference>
<dbReference type="KEGG" id="aacx:DEACI_2108"/>
<dbReference type="InterPro" id="IPR004155">
    <property type="entry name" value="PBS_lyase_HEAT"/>
</dbReference>
<dbReference type="InterPro" id="IPR011989">
    <property type="entry name" value="ARM-like"/>
</dbReference>
<feature type="compositionally biased region" description="Basic and acidic residues" evidence="1">
    <location>
        <begin position="442"/>
        <end position="451"/>
    </location>
</feature>
<reference evidence="3" key="1">
    <citation type="submission" date="2014-11" db="EMBL/GenBank/DDBJ databases">
        <authorList>
            <person name="Hornung B.V."/>
        </authorList>
    </citation>
    <scope>NUCLEOTIDE SEQUENCE</scope>
    <source>
        <strain evidence="3">INE</strain>
    </source>
</reference>
<dbReference type="Proteomes" id="UP001071230">
    <property type="component" value="Unassembled WGS sequence"/>
</dbReference>
<sequence length="525" mass="57782">MPADRGEQVSPRQGEPVRSTPEQSDVAQASFSLPPGGTAGTSPDPADVAQVLGSVLLEEWGGPRSPLALSYIQDVIIPDLVHCLVRNADLWQNPTFAEIVAWKFKSQYAFPQAVAGSLTSDLLTAVLRMGRPAQNNNRWEPWRRILRANVAGKSLLDVEKEEGYPLAYSNLLLLRLSKLRKYLGQSGAGYRDCLEHPELRECGPEQLRFLYKFQEAMTTEPLYREKLILEQVSVDLGGSLPVSALADLLKTVQAGEERADEAALISVLISVPEERIGVVYETEYGAGNAPGRDRLSAVIAGLIKLELLERCPSGGLRLTDTGAAVIAPFLIPELLEQLHAVRGNREEARRMLLRLNPGVLLPLLREVRRGFPEDIVWGVFEAVYQESDRRIDLFVIESAAEYERAAALLLKALQAEDSLVRAQACRGLGRWTVLRKRGQKTRTPEAEEKWSSGKGGGMPKKPEIVLALVRTLADPVAQVREEAAQALGNIGSPEGLQALAKVAEDFYESPNVRGRAREALRRIVN</sequence>
<dbReference type="SMART" id="SM00567">
    <property type="entry name" value="EZ_HEAT"/>
    <property type="match status" value="1"/>
</dbReference>
<evidence type="ECO:0000313" key="2">
    <source>
        <dbReference type="EMBL" id="CAA7601441.1"/>
    </source>
</evidence>
<evidence type="ECO:0000313" key="3">
    <source>
        <dbReference type="EMBL" id="CEJ08872.1"/>
    </source>
</evidence>
<dbReference type="EMBL" id="CDGJ01000096">
    <property type="protein sequence ID" value="CEJ08872.1"/>
    <property type="molecule type" value="Genomic_DNA"/>
</dbReference>
<name>A0A8S0WYE5_9FIRM</name>
<dbReference type="Proteomes" id="UP000836597">
    <property type="component" value="Chromosome"/>
</dbReference>
<dbReference type="GO" id="GO:0016829">
    <property type="term" value="F:lyase activity"/>
    <property type="evidence" value="ECO:0007669"/>
    <property type="project" value="UniProtKB-KW"/>
</dbReference>
<dbReference type="EMBL" id="LR746496">
    <property type="protein sequence ID" value="CAA7601441.1"/>
    <property type="molecule type" value="Genomic_DNA"/>
</dbReference>
<gene>
    <name evidence="2" type="ORF">DEACI_2108</name>
    <name evidence="3" type="ORF">DEACI_3354</name>
</gene>
<dbReference type="RefSeq" id="WP_240984968.1">
    <property type="nucleotide sequence ID" value="NZ_CDGJ01000096.1"/>
</dbReference>
<feature type="region of interest" description="Disordered" evidence="1">
    <location>
        <begin position="438"/>
        <end position="457"/>
    </location>
</feature>
<reference evidence="2" key="2">
    <citation type="submission" date="2020-01" db="EMBL/GenBank/DDBJ databases">
        <authorList>
            <person name="Hornung B."/>
        </authorList>
    </citation>
    <scope>NUCLEOTIDE SEQUENCE</scope>
    <source>
        <strain evidence="2">PacBioINE</strain>
    </source>
</reference>
<evidence type="ECO:0000256" key="1">
    <source>
        <dbReference type="SAM" id="MobiDB-lite"/>
    </source>
</evidence>
<dbReference type="Gene3D" id="1.25.10.10">
    <property type="entry name" value="Leucine-rich Repeat Variant"/>
    <property type="match status" value="1"/>
</dbReference>